<sequence>MSLFWRGIDYLYERFATDGGDILAKAKRVRSCAAREELINAEALFLITPGRSGTKSLIEYCKKNATMYSVHAPLPWLASTGYVYHQGKLSDEAAFAAFYAARETYLKAAFERDLVFFDGDCKNLPLTPVIARYMPNAKFLHVVRNPRSFIKSGLARGYYSNKSPEMWGHLSAPETLDGQIDKIAYFWNEANLIGERMKSDLGPQRVHTIIADEMFDEQKIILSAFDAVGLDRLFHTKAAGPLGKLNAQVGVNAIDSAIVARIDDAIARICTTRTLYFK</sequence>
<dbReference type="InterPro" id="IPR027417">
    <property type="entry name" value="P-loop_NTPase"/>
</dbReference>
<evidence type="ECO:0008006" key="2">
    <source>
        <dbReference type="Google" id="ProtNLM"/>
    </source>
</evidence>
<evidence type="ECO:0000313" key="1">
    <source>
        <dbReference type="EMBL" id="ABP84629.1"/>
    </source>
</evidence>
<dbReference type="AlphaFoldDB" id="A4XTG3"/>
<dbReference type="Gene3D" id="3.40.50.300">
    <property type="entry name" value="P-loop containing nucleotide triphosphate hydrolases"/>
    <property type="match status" value="1"/>
</dbReference>
<accession>A4XTG3</accession>
<dbReference type="SUPFAM" id="SSF52540">
    <property type="entry name" value="P-loop containing nucleoside triphosphate hydrolases"/>
    <property type="match status" value="1"/>
</dbReference>
<dbReference type="KEGG" id="pmy:Pmen_1865"/>
<organism evidence="1">
    <name type="scientific">Ectopseudomonas mendocina (strain ymp)</name>
    <name type="common">Pseudomonas mendocina</name>
    <dbReference type="NCBI Taxonomy" id="399739"/>
    <lineage>
        <taxon>Bacteria</taxon>
        <taxon>Pseudomonadati</taxon>
        <taxon>Pseudomonadota</taxon>
        <taxon>Gammaproteobacteria</taxon>
        <taxon>Pseudomonadales</taxon>
        <taxon>Pseudomonadaceae</taxon>
        <taxon>Ectopseudomonas</taxon>
    </lineage>
</organism>
<dbReference type="EMBL" id="CP000680">
    <property type="protein sequence ID" value="ABP84629.1"/>
    <property type="molecule type" value="Genomic_DNA"/>
</dbReference>
<proteinExistence type="predicted"/>
<name>A4XTG3_ECTM1</name>
<protein>
    <recommendedName>
        <fullName evidence="2">Sulfotransferase family protein</fullName>
    </recommendedName>
</protein>
<reference evidence="1" key="1">
    <citation type="submission" date="2007-04" db="EMBL/GenBank/DDBJ databases">
        <title>Complete sequence of Pseudomonas mendocina ymp.</title>
        <authorList>
            <consortium name="US DOE Joint Genome Institute"/>
            <person name="Copeland A."/>
            <person name="Lucas S."/>
            <person name="Lapidus A."/>
            <person name="Barry K."/>
            <person name="Glavina del Rio T."/>
            <person name="Dalin E."/>
            <person name="Tice H."/>
            <person name="Pitluck S."/>
            <person name="Kiss H."/>
            <person name="Brettin T."/>
            <person name="Detter J.C."/>
            <person name="Bruce D."/>
            <person name="Han C."/>
            <person name="Schmutz J."/>
            <person name="Larimer F."/>
            <person name="Land M."/>
            <person name="Hauser L."/>
            <person name="Kyrpides N."/>
            <person name="Mikhailova N."/>
            <person name="Hersman L."/>
            <person name="Dubois J."/>
            <person name="Maurice P."/>
            <person name="Richardson P."/>
        </authorList>
    </citation>
    <scope>NUCLEOTIDE SEQUENCE [LARGE SCALE GENOMIC DNA]</scope>
    <source>
        <strain evidence="1">Ymp</strain>
    </source>
</reference>
<gene>
    <name evidence="1" type="ordered locus">Pmen_1865</name>
</gene>
<dbReference type="HOGENOM" id="CLU_1000643_0_0_6"/>
<dbReference type="OrthoDB" id="9815894at2"/>
<dbReference type="eggNOG" id="ENOG5033CQ9">
    <property type="taxonomic scope" value="Bacteria"/>
</dbReference>